<comment type="caution">
    <text evidence="1">The sequence shown here is derived from an EMBL/GenBank/DDBJ whole genome shotgun (WGS) entry which is preliminary data.</text>
</comment>
<dbReference type="Gene3D" id="1.10.10.10">
    <property type="entry name" value="Winged helix-like DNA-binding domain superfamily/Winged helix DNA-binding domain"/>
    <property type="match status" value="1"/>
</dbReference>
<evidence type="ECO:0000313" key="1">
    <source>
        <dbReference type="EMBL" id="MDZ5032383.1"/>
    </source>
</evidence>
<accession>A0AAW9IQB9</accession>
<dbReference type="Pfam" id="PF13730">
    <property type="entry name" value="HTH_36"/>
    <property type="match status" value="1"/>
</dbReference>
<dbReference type="EMBL" id="WNVG01000014">
    <property type="protein sequence ID" value="MDZ5032383.1"/>
    <property type="molecule type" value="Genomic_DNA"/>
</dbReference>
<name>A0AAW9IQB9_CLOPF</name>
<sequence length="290" mass="34279">MSEKSNLNALLIINKIVYNDIPIELNRTEKMVLLSLVNHNNWKTGLCNPSIKTIQNEWFYKSDREVIKALKSLSDKGIFTKETIKRRNYYHLNIEFLLRNYINDSDNSQKNKRDINPQNVGYPQNVGNLQNDSNIYPQNVGNDYPQNVGTNNERTMKEQLKNNIYSIFEHWNLKEIVKHKELNPAIEKAISKSLEIYSIDEIKQGIDNYNEILKSSYVFNHYWSLNEFLTRERGISTFIDNGINKLNYDTWRNRKVNKGNDNKVNSLRQANFTQRDYDFNNLEKQLLGWD</sequence>
<dbReference type="AlphaFoldDB" id="A0AAW9IQB9"/>
<organism evidence="1 2">
    <name type="scientific">Clostridium perfringens</name>
    <dbReference type="NCBI Taxonomy" id="1502"/>
    <lineage>
        <taxon>Bacteria</taxon>
        <taxon>Bacillati</taxon>
        <taxon>Bacillota</taxon>
        <taxon>Clostridia</taxon>
        <taxon>Eubacteriales</taxon>
        <taxon>Clostridiaceae</taxon>
        <taxon>Clostridium</taxon>
    </lineage>
</organism>
<dbReference type="InterPro" id="IPR036388">
    <property type="entry name" value="WH-like_DNA-bd_sf"/>
</dbReference>
<reference evidence="1" key="1">
    <citation type="submission" date="2019-11" db="EMBL/GenBank/DDBJ databases">
        <title>Characterization of Clostridium perfringens isolates from swine manure treated agricultural soils.</title>
        <authorList>
            <person name="Wushke S.T."/>
        </authorList>
    </citation>
    <scope>NUCLEOTIDE SEQUENCE</scope>
    <source>
        <strain evidence="1">X15</strain>
    </source>
</reference>
<dbReference type="Proteomes" id="UP001289066">
    <property type="component" value="Unassembled WGS sequence"/>
</dbReference>
<gene>
    <name evidence="1" type="ORF">GNF81_06155</name>
</gene>
<proteinExistence type="predicted"/>
<dbReference type="RefSeq" id="WP_087327682.1">
    <property type="nucleotide sequence ID" value="NZ_CATNWL010000012.1"/>
</dbReference>
<evidence type="ECO:0008006" key="3">
    <source>
        <dbReference type="Google" id="ProtNLM"/>
    </source>
</evidence>
<protein>
    <recommendedName>
        <fullName evidence="3">Phage protein</fullName>
    </recommendedName>
</protein>
<evidence type="ECO:0000313" key="2">
    <source>
        <dbReference type="Proteomes" id="UP001289066"/>
    </source>
</evidence>